<evidence type="ECO:0000256" key="2">
    <source>
        <dbReference type="ARBA" id="ARBA00022448"/>
    </source>
</evidence>
<dbReference type="PROSITE" id="PS50850">
    <property type="entry name" value="MFS"/>
    <property type="match status" value="1"/>
</dbReference>
<dbReference type="Proteomes" id="UP000254866">
    <property type="component" value="Unassembled WGS sequence"/>
</dbReference>
<dbReference type="GeneID" id="43593008"/>
<comment type="subcellular location">
    <subcellularLocation>
        <location evidence="1">Membrane</location>
        <topology evidence="1">Multi-pass membrane protein</topology>
    </subcellularLocation>
</comment>
<protein>
    <submittedName>
        <fullName evidence="8">Retrograde regulation protein 2</fullName>
    </submittedName>
</protein>
<feature type="transmembrane region" description="Helical" evidence="6">
    <location>
        <begin position="358"/>
        <end position="376"/>
    </location>
</feature>
<organism evidence="8 9">
    <name type="scientific">Venustampulla echinocandica</name>
    <dbReference type="NCBI Taxonomy" id="2656787"/>
    <lineage>
        <taxon>Eukaryota</taxon>
        <taxon>Fungi</taxon>
        <taxon>Dikarya</taxon>
        <taxon>Ascomycota</taxon>
        <taxon>Pezizomycotina</taxon>
        <taxon>Leotiomycetes</taxon>
        <taxon>Helotiales</taxon>
        <taxon>Pleuroascaceae</taxon>
        <taxon>Venustampulla</taxon>
    </lineage>
</organism>
<evidence type="ECO:0000256" key="6">
    <source>
        <dbReference type="SAM" id="Phobius"/>
    </source>
</evidence>
<feature type="transmembrane region" description="Helical" evidence="6">
    <location>
        <begin position="126"/>
        <end position="146"/>
    </location>
</feature>
<dbReference type="PANTHER" id="PTHR43791:SF20">
    <property type="entry name" value="TRANSPORTER, PUTATIVE (AFU_ORTHOLOGUE AFUA_3G14670)-RELATED"/>
    <property type="match status" value="1"/>
</dbReference>
<evidence type="ECO:0000256" key="4">
    <source>
        <dbReference type="ARBA" id="ARBA00022989"/>
    </source>
</evidence>
<keyword evidence="3 6" id="KW-0812">Transmembrane</keyword>
<gene>
    <name evidence="8" type="ORF">BP5553_00159</name>
</gene>
<dbReference type="InterPro" id="IPR020846">
    <property type="entry name" value="MFS_dom"/>
</dbReference>
<reference evidence="8 9" key="1">
    <citation type="journal article" date="2018" name="IMA Fungus">
        <title>IMA Genome-F 9: Draft genome sequence of Annulohypoxylon stygium, Aspergillus mulundensis, Berkeleyomyces basicola (syn. Thielaviopsis basicola), Ceratocystis smalleyi, two Cercospora beticola strains, Coleophoma cylindrospora, Fusarium fracticaudum, Phialophora cf. hyalina, and Morchella septimelata.</title>
        <authorList>
            <person name="Wingfield B.D."/>
            <person name="Bills G.F."/>
            <person name="Dong Y."/>
            <person name="Huang W."/>
            <person name="Nel W.J."/>
            <person name="Swalarsk-Parry B.S."/>
            <person name="Vaghefi N."/>
            <person name="Wilken P.M."/>
            <person name="An Z."/>
            <person name="de Beer Z.W."/>
            <person name="De Vos L."/>
            <person name="Chen L."/>
            <person name="Duong T.A."/>
            <person name="Gao Y."/>
            <person name="Hammerbacher A."/>
            <person name="Kikkert J.R."/>
            <person name="Li Y."/>
            <person name="Li H."/>
            <person name="Li K."/>
            <person name="Li Q."/>
            <person name="Liu X."/>
            <person name="Ma X."/>
            <person name="Naidoo K."/>
            <person name="Pethybridge S.J."/>
            <person name="Sun J."/>
            <person name="Steenkamp E.T."/>
            <person name="van der Nest M.A."/>
            <person name="van Wyk S."/>
            <person name="Wingfield M.J."/>
            <person name="Xiong C."/>
            <person name="Yue Q."/>
            <person name="Zhang X."/>
        </authorList>
    </citation>
    <scope>NUCLEOTIDE SEQUENCE [LARGE SCALE GENOMIC DNA]</scope>
    <source>
        <strain evidence="8 9">BP 5553</strain>
    </source>
</reference>
<evidence type="ECO:0000256" key="1">
    <source>
        <dbReference type="ARBA" id="ARBA00004141"/>
    </source>
</evidence>
<feature type="transmembrane region" description="Helical" evidence="6">
    <location>
        <begin position="415"/>
        <end position="437"/>
    </location>
</feature>
<feature type="transmembrane region" description="Helical" evidence="6">
    <location>
        <begin position="382"/>
        <end position="403"/>
    </location>
</feature>
<dbReference type="PANTHER" id="PTHR43791">
    <property type="entry name" value="PERMEASE-RELATED"/>
    <property type="match status" value="1"/>
</dbReference>
<dbReference type="SUPFAM" id="SSF103473">
    <property type="entry name" value="MFS general substrate transporter"/>
    <property type="match status" value="1"/>
</dbReference>
<sequence>MGVSIPEKDGESVNIEYAAGISEKVVDPQRARLPEVLQQFSDEELASMEKKLVRKVDFRILPILVLLFLLNILDRNAIANARLGTFEEDLGLSGVQYQTTVMVLWAGYITMMIPSNMLLSIFKPRIYLPTVVIIWGIVSGATGFVHNYAGAVVLRFLVGVTEAPYFPGCIFYLSCWYTRAELPSRIAIFYSGYTLASAFGGLLAAGILGGMDGAGGYPGWRWIFIIEGALTIVFAFLGYLLLPNYPQNTPWLSPEERALASYRLSHEVSGENDDVEESVFVGLKQAIVDPKVWLLVFIQTAAVVGMSFTYFFPTIVQTLGYRPIITLLLTAPPYFAAFFFSIANSWHSGRSNQRTPNIVFACCMSAIGQIISTTVPQTGGRYFAMFLQAMGAFSAFQVILSWVSSTIPRPKAKRAVALALATAISNATNISTAYLYPKTDGPMYRKGCIVLTVAEVSCAVAALGLRWWLKKDNDKADRETGSEGVENGEGASFRYVL</sequence>
<dbReference type="Pfam" id="PF07690">
    <property type="entry name" value="MFS_1"/>
    <property type="match status" value="1"/>
</dbReference>
<feature type="transmembrane region" description="Helical" evidence="6">
    <location>
        <begin position="152"/>
        <end position="175"/>
    </location>
</feature>
<keyword evidence="4 6" id="KW-1133">Transmembrane helix</keyword>
<keyword evidence="2" id="KW-0813">Transport</keyword>
<evidence type="ECO:0000259" key="7">
    <source>
        <dbReference type="PROSITE" id="PS50850"/>
    </source>
</evidence>
<accession>A0A370TXD0</accession>
<name>A0A370TXD0_9HELO</name>
<dbReference type="RefSeq" id="XP_031872836.1">
    <property type="nucleotide sequence ID" value="XM_032008782.1"/>
</dbReference>
<evidence type="ECO:0000256" key="3">
    <source>
        <dbReference type="ARBA" id="ARBA00022692"/>
    </source>
</evidence>
<dbReference type="InterPro" id="IPR036259">
    <property type="entry name" value="MFS_trans_sf"/>
</dbReference>
<dbReference type="InterPro" id="IPR011701">
    <property type="entry name" value="MFS"/>
</dbReference>
<proteinExistence type="predicted"/>
<feature type="transmembrane region" description="Helical" evidence="6">
    <location>
        <begin position="56"/>
        <end position="73"/>
    </location>
</feature>
<dbReference type="Gene3D" id="1.20.1250.20">
    <property type="entry name" value="MFS general substrate transporter like domains"/>
    <property type="match status" value="2"/>
</dbReference>
<feature type="transmembrane region" description="Helical" evidence="6">
    <location>
        <begin position="95"/>
        <end position="114"/>
    </location>
</feature>
<dbReference type="FunFam" id="1.20.1250.20:FF:000013">
    <property type="entry name" value="MFS general substrate transporter"/>
    <property type="match status" value="1"/>
</dbReference>
<evidence type="ECO:0000313" key="8">
    <source>
        <dbReference type="EMBL" id="RDL40180.1"/>
    </source>
</evidence>
<dbReference type="OrthoDB" id="2250022at2759"/>
<keyword evidence="5 6" id="KW-0472">Membrane</keyword>
<feature type="transmembrane region" description="Helical" evidence="6">
    <location>
        <begin position="324"/>
        <end position="346"/>
    </location>
</feature>
<evidence type="ECO:0000313" key="9">
    <source>
        <dbReference type="Proteomes" id="UP000254866"/>
    </source>
</evidence>
<dbReference type="AlphaFoldDB" id="A0A370TXD0"/>
<dbReference type="GO" id="GO:0016020">
    <property type="term" value="C:membrane"/>
    <property type="evidence" value="ECO:0007669"/>
    <property type="project" value="UniProtKB-SubCell"/>
</dbReference>
<feature type="domain" description="Major facilitator superfamily (MFS) profile" evidence="7">
    <location>
        <begin position="60"/>
        <end position="473"/>
    </location>
</feature>
<comment type="caution">
    <text evidence="8">The sequence shown here is derived from an EMBL/GenBank/DDBJ whole genome shotgun (WGS) entry which is preliminary data.</text>
</comment>
<dbReference type="GO" id="GO:0022857">
    <property type="term" value="F:transmembrane transporter activity"/>
    <property type="evidence" value="ECO:0007669"/>
    <property type="project" value="InterPro"/>
</dbReference>
<keyword evidence="9" id="KW-1185">Reference proteome</keyword>
<feature type="transmembrane region" description="Helical" evidence="6">
    <location>
        <begin position="449"/>
        <end position="469"/>
    </location>
</feature>
<evidence type="ECO:0000256" key="5">
    <source>
        <dbReference type="ARBA" id="ARBA00023136"/>
    </source>
</evidence>
<feature type="transmembrane region" description="Helical" evidence="6">
    <location>
        <begin position="220"/>
        <end position="242"/>
    </location>
</feature>
<feature type="transmembrane region" description="Helical" evidence="6">
    <location>
        <begin position="292"/>
        <end position="312"/>
    </location>
</feature>
<feature type="transmembrane region" description="Helical" evidence="6">
    <location>
        <begin position="187"/>
        <end position="208"/>
    </location>
</feature>
<dbReference type="EMBL" id="NPIC01000001">
    <property type="protein sequence ID" value="RDL40180.1"/>
    <property type="molecule type" value="Genomic_DNA"/>
</dbReference>
<dbReference type="FunFam" id="1.20.1250.20:FF:000057">
    <property type="entry name" value="MFS general substrate transporter"/>
    <property type="match status" value="1"/>
</dbReference>